<dbReference type="GO" id="GO:0009360">
    <property type="term" value="C:DNA polymerase III complex"/>
    <property type="evidence" value="ECO:0007669"/>
    <property type="project" value="TreeGrafter"/>
</dbReference>
<evidence type="ECO:0000256" key="1">
    <source>
        <dbReference type="ARBA" id="ARBA00012417"/>
    </source>
</evidence>
<dbReference type="PANTHER" id="PTHR34388">
    <property type="entry name" value="DNA POLYMERASE III SUBUNIT DELTA"/>
    <property type="match status" value="1"/>
</dbReference>
<dbReference type="InterPro" id="IPR008921">
    <property type="entry name" value="DNA_pol3_clamp-load_cplx_C"/>
</dbReference>
<dbReference type="PANTHER" id="PTHR34388:SF1">
    <property type="entry name" value="DNA POLYMERASE III SUBUNIT DELTA"/>
    <property type="match status" value="1"/>
</dbReference>
<evidence type="ECO:0000256" key="5">
    <source>
        <dbReference type="ARBA" id="ARBA00022932"/>
    </source>
</evidence>
<dbReference type="InterPro" id="IPR027417">
    <property type="entry name" value="P-loop_NTPase"/>
</dbReference>
<evidence type="ECO:0000256" key="2">
    <source>
        <dbReference type="ARBA" id="ARBA00022679"/>
    </source>
</evidence>
<proteinExistence type="inferred from homology"/>
<dbReference type="GO" id="GO:0003887">
    <property type="term" value="F:DNA-directed DNA polymerase activity"/>
    <property type="evidence" value="ECO:0007669"/>
    <property type="project" value="UniProtKB-KW"/>
</dbReference>
<evidence type="ECO:0000256" key="7">
    <source>
        <dbReference type="ARBA" id="ARBA00049244"/>
    </source>
</evidence>
<keyword evidence="2" id="KW-0808">Transferase</keyword>
<gene>
    <name evidence="8" type="ordered locus">Zmob_1676</name>
</gene>
<protein>
    <recommendedName>
        <fullName evidence="1">DNA-directed DNA polymerase</fullName>
        <ecNumber evidence="1">2.7.7.7</ecNumber>
    </recommendedName>
</protein>
<dbReference type="NCBIfam" id="TIGR01128">
    <property type="entry name" value="holA"/>
    <property type="match status" value="1"/>
</dbReference>
<organism evidence="8 9">
    <name type="scientific">Zymomonas mobilis subsp. mobilis (strain ATCC 10988 / DSM 424 / LMG 404 / NCIMB 8938 / NRRL B-806 / ZM1)</name>
    <dbReference type="NCBI Taxonomy" id="555217"/>
    <lineage>
        <taxon>Bacteria</taxon>
        <taxon>Pseudomonadati</taxon>
        <taxon>Pseudomonadota</taxon>
        <taxon>Alphaproteobacteria</taxon>
        <taxon>Sphingomonadales</taxon>
        <taxon>Zymomonadaceae</taxon>
        <taxon>Zymomonas</taxon>
    </lineage>
</organism>
<comment type="catalytic activity">
    <reaction evidence="7">
        <text>DNA(n) + a 2'-deoxyribonucleoside 5'-triphosphate = DNA(n+1) + diphosphate</text>
        <dbReference type="Rhea" id="RHEA:22508"/>
        <dbReference type="Rhea" id="RHEA-COMP:17339"/>
        <dbReference type="Rhea" id="RHEA-COMP:17340"/>
        <dbReference type="ChEBI" id="CHEBI:33019"/>
        <dbReference type="ChEBI" id="CHEBI:61560"/>
        <dbReference type="ChEBI" id="CHEBI:173112"/>
        <dbReference type="EC" id="2.7.7.7"/>
    </reaction>
</comment>
<dbReference type="EC" id="2.7.7.7" evidence="1"/>
<dbReference type="AlphaFoldDB" id="A0A0H3G4D4"/>
<evidence type="ECO:0000256" key="6">
    <source>
        <dbReference type="ARBA" id="ARBA00034754"/>
    </source>
</evidence>
<dbReference type="EMBL" id="CP002850">
    <property type="protein sequence ID" value="AEH63490.1"/>
    <property type="molecule type" value="Genomic_DNA"/>
</dbReference>
<dbReference type="GO" id="GO:0006261">
    <property type="term" value="P:DNA-templated DNA replication"/>
    <property type="evidence" value="ECO:0007669"/>
    <property type="project" value="TreeGrafter"/>
</dbReference>
<dbReference type="RefSeq" id="WP_014501207.1">
    <property type="nucleotide sequence ID" value="NC_017262.1"/>
</dbReference>
<dbReference type="eggNOG" id="COG1466">
    <property type="taxonomic scope" value="Bacteria"/>
</dbReference>
<dbReference type="InterPro" id="IPR005790">
    <property type="entry name" value="DNA_polIII_delta"/>
</dbReference>
<dbReference type="Gene3D" id="1.10.8.60">
    <property type="match status" value="1"/>
</dbReference>
<keyword evidence="3" id="KW-0548">Nucleotidyltransferase</keyword>
<sequence>MKSNRSQIDAAIAAIGRGQNAVILLYGPDIAQSRAIADQMNRFPEIEKIEISGAVLKNDPAILTDEAAAISLFSAARYLRVEASGDEILAALQLLIDIPAINNSVIIVTGNLKRESKLLKLALADKKILACASYLPEGENANRLVIALGEEKGLRIRPDIAQKLAIYAENNRALLVSEIEKYALYLNSDKNNPQELTHEVISLIGADNNEGNLARLTGIFFSKNTALLEQELASLSDVGIEPILLIRVLLRRALLLADLAGLLSKGLSIQKVIESAGRKIFWKEKGEIAKALSLWRIHQINQLITFLVSLECQIKQGKMIGAFYVEQQLLLLISRLS</sequence>
<dbReference type="Gene3D" id="1.20.272.10">
    <property type="match status" value="1"/>
</dbReference>
<dbReference type="KEGG" id="zmm:Zmob_1676"/>
<dbReference type="SUPFAM" id="SSF48019">
    <property type="entry name" value="post-AAA+ oligomerization domain-like"/>
    <property type="match status" value="1"/>
</dbReference>
<dbReference type="GO" id="GO:0003677">
    <property type="term" value="F:DNA binding"/>
    <property type="evidence" value="ECO:0007669"/>
    <property type="project" value="InterPro"/>
</dbReference>
<comment type="similarity">
    <text evidence="6">Belongs to the DNA polymerase HolA subunit family.</text>
</comment>
<dbReference type="SUPFAM" id="SSF52540">
    <property type="entry name" value="P-loop containing nucleoside triphosphate hydrolases"/>
    <property type="match status" value="1"/>
</dbReference>
<evidence type="ECO:0000256" key="3">
    <source>
        <dbReference type="ARBA" id="ARBA00022695"/>
    </source>
</evidence>
<evidence type="ECO:0000313" key="9">
    <source>
        <dbReference type="Proteomes" id="UP000001494"/>
    </source>
</evidence>
<keyword evidence="4" id="KW-0235">DNA replication</keyword>
<accession>A0A0H3G4D4</accession>
<dbReference type="OrthoDB" id="9804983at2"/>
<reference evidence="8 9" key="1">
    <citation type="journal article" date="2011" name="J. Bacteriol.">
        <title>Genome sequence of the ethanol-producing Zymomonas mobilis subsp. mobilis lectotype strain ATCC 10988.</title>
        <authorList>
            <person name="Pappas K.M."/>
            <person name="Kouvelis V.N."/>
            <person name="Saunders E."/>
            <person name="Brettin T.S."/>
            <person name="Bruce D."/>
            <person name="Detter C."/>
            <person name="Balakireva M."/>
            <person name="Han C.S."/>
            <person name="Savvakis G."/>
            <person name="Kyrpides N.C."/>
            <person name="Typas M.A."/>
        </authorList>
    </citation>
    <scope>NUCLEOTIDE SEQUENCE [LARGE SCALE GENOMIC DNA]</scope>
    <source>
        <strain evidence="9">ATCC 10988 / DSM 424 / CCUG 17860 / LMG 404 / NCIMB 8938 / NRRL B-806 / ZM1</strain>
    </source>
</reference>
<keyword evidence="5" id="KW-0239">DNA-directed DNA polymerase</keyword>
<evidence type="ECO:0000313" key="8">
    <source>
        <dbReference type="EMBL" id="AEH63490.1"/>
    </source>
</evidence>
<evidence type="ECO:0000256" key="4">
    <source>
        <dbReference type="ARBA" id="ARBA00022705"/>
    </source>
</evidence>
<dbReference type="HOGENOM" id="CLU_068860_0_0_5"/>
<dbReference type="Proteomes" id="UP000001494">
    <property type="component" value="Chromosome"/>
</dbReference>
<name>A0A0H3G4D4_ZYMMA</name>